<reference evidence="4 5" key="1">
    <citation type="journal article" date="2022" name="Nat. Ecol. Evol.">
        <title>A masculinizing supergene underlies an exaggerated male reproductive morph in a spider.</title>
        <authorList>
            <person name="Hendrickx F."/>
            <person name="De Corte Z."/>
            <person name="Sonet G."/>
            <person name="Van Belleghem S.M."/>
            <person name="Kostlbacher S."/>
            <person name="Vangestel C."/>
        </authorList>
    </citation>
    <scope>NUCLEOTIDE SEQUENCE [LARGE SCALE GENOMIC DNA]</scope>
    <source>
        <strain evidence="4">W744_W776</strain>
    </source>
</reference>
<comment type="caution">
    <text evidence="4">The sequence shown here is derived from an EMBL/GenBank/DDBJ whole genome shotgun (WGS) entry which is preliminary data.</text>
</comment>
<dbReference type="InterPro" id="IPR053920">
    <property type="entry name" value="Treslin_STD"/>
</dbReference>
<evidence type="ECO:0000313" key="4">
    <source>
        <dbReference type="EMBL" id="KAG8201817.1"/>
    </source>
</evidence>
<feature type="compositionally biased region" description="Basic and acidic residues" evidence="1">
    <location>
        <begin position="801"/>
        <end position="810"/>
    </location>
</feature>
<accession>A0AAV6VYW4</accession>
<dbReference type="GO" id="GO:0006260">
    <property type="term" value="P:DNA replication"/>
    <property type="evidence" value="ECO:0007669"/>
    <property type="project" value="InterPro"/>
</dbReference>
<organism evidence="4 5">
    <name type="scientific">Oedothorax gibbosus</name>
    <dbReference type="NCBI Taxonomy" id="931172"/>
    <lineage>
        <taxon>Eukaryota</taxon>
        <taxon>Metazoa</taxon>
        <taxon>Ecdysozoa</taxon>
        <taxon>Arthropoda</taxon>
        <taxon>Chelicerata</taxon>
        <taxon>Arachnida</taxon>
        <taxon>Araneae</taxon>
        <taxon>Araneomorphae</taxon>
        <taxon>Entelegynae</taxon>
        <taxon>Araneoidea</taxon>
        <taxon>Linyphiidae</taxon>
        <taxon>Erigoninae</taxon>
        <taxon>Oedothorax</taxon>
    </lineage>
</organism>
<evidence type="ECO:0000313" key="5">
    <source>
        <dbReference type="Proteomes" id="UP000827092"/>
    </source>
</evidence>
<feature type="region of interest" description="Disordered" evidence="1">
    <location>
        <begin position="757"/>
        <end position="895"/>
    </location>
</feature>
<protein>
    <recommendedName>
        <fullName evidence="6">Treslin</fullName>
    </recommendedName>
</protein>
<feature type="compositionally biased region" description="Basic residues" evidence="1">
    <location>
        <begin position="883"/>
        <end position="895"/>
    </location>
</feature>
<dbReference type="GO" id="GO:0030174">
    <property type="term" value="P:regulation of DNA-templated DNA replication initiation"/>
    <property type="evidence" value="ECO:0007669"/>
    <property type="project" value="TreeGrafter"/>
</dbReference>
<sequence>MQIVFLFDLNSFNDESGASTKDLPRQLLCLRVACLRILTQYSTTVSNLKWGFKFFDSKGSLTQSMQNFSFPNVSLESFEILENEICTKYQRHISYLDALAAASNHNTTILNEGDNLDYNTSKKVIHPVQILHLALTQILYEYQWNDCIDLFSPSIRKRTHSSIKKKNLLFFVSKCASNADQFQAYFGVECSSLTVSKFTNILLSSSLNKQLLDKASILWIWLNTSEDNFLGNSKPSSLIIIANTLTSLKCSLIPLSVLSKLNYILKLKSEPVEKELLQSDVSCSSLVPFSSTFSQSISYPFYLERQAPTVEAEVHITNNNHLTFPVLVSQVPLLWNRKIGHLYQELNADKKETKSPPMQMDANQNIPTVWKKFTAQFVIERHVQLKTDKMFLLLPRITNNLSSLHSIKDLVKSLMLKNVNLFIICESVEGSRVPAVLNPLSESSAIISIMDPNAYFPNLSDFPKSIGESFENFNFSELKNSLLMTKTCDTLIHENSEIDVKPFGDSSNSNLKSFQMECTEPWFESTSAVCSALPKIIQPPKSASEMLTFRDKLGRFYKDCKNQKKGATEIVEKEFPVVKVCPDQTEKELDEMEELYKDINYEELISILNQTYDVALKNGNVLHSAKKIIKLASNFFFKKSIISYEESMKNFMQEYFCLTCRKVIEKYKSDLDEDASTKKVNECQLQAILALEMEVLFPSAEASVCADNVRSFLGVLSFNSTPTEHNKFLCEVLKENYIDKLYDILLEIGDELMMPEEDSVESGNEDNVMSDPLGSVASSTMSVRSNSSTSSRGGNRKLIKKRSDISDTNKSRQVLLPAKSPKRKKAKSSFISENNPIRYSPRLASKKKKSKYKTVDTKPETARRNLFPKGQKPHTPRTSSVRTPKKKKSQTPKTHHVLKTNFVPETPSYKQNQSALQRRKSQMDITSPNLEVAESPVIAKNSTGSRILDRLQKLKENKMSSNPRPEFQAPSAASCSFQPLRTPESKRRLSLKLFSKMLTSPTARLGLKKCSKRLFDQISPRVFSMPAKKMKLEDNIPGANASESSNQEAHTPKKWHPIR</sequence>
<dbReference type="PANTHER" id="PTHR21556">
    <property type="entry name" value="TRESLIN"/>
    <property type="match status" value="1"/>
</dbReference>
<dbReference type="PANTHER" id="PTHR21556:SF2">
    <property type="entry name" value="TRESLIN"/>
    <property type="match status" value="1"/>
</dbReference>
<dbReference type="EMBL" id="JAFNEN010000002">
    <property type="protein sequence ID" value="KAG8201817.1"/>
    <property type="molecule type" value="Genomic_DNA"/>
</dbReference>
<feature type="domain" description="Treslin N-terminal" evidence="2">
    <location>
        <begin position="29"/>
        <end position="119"/>
    </location>
</feature>
<evidence type="ECO:0008006" key="6">
    <source>
        <dbReference type="Google" id="ProtNLM"/>
    </source>
</evidence>
<dbReference type="GO" id="GO:0003682">
    <property type="term" value="F:chromatin binding"/>
    <property type="evidence" value="ECO:0007669"/>
    <property type="project" value="TreeGrafter"/>
</dbReference>
<gene>
    <name evidence="4" type="ORF">JTE90_027298</name>
</gene>
<keyword evidence="5" id="KW-1185">Reference proteome</keyword>
<dbReference type="AlphaFoldDB" id="A0AAV6VYW4"/>
<dbReference type="Proteomes" id="UP000827092">
    <property type="component" value="Unassembled WGS sequence"/>
</dbReference>
<dbReference type="GO" id="GO:0010212">
    <property type="term" value="P:response to ionizing radiation"/>
    <property type="evidence" value="ECO:0007669"/>
    <property type="project" value="InterPro"/>
</dbReference>
<feature type="compositionally biased region" description="Low complexity" evidence="1">
    <location>
        <begin position="775"/>
        <end position="793"/>
    </location>
</feature>
<feature type="domain" description="Treslin STD" evidence="3">
    <location>
        <begin position="602"/>
        <end position="751"/>
    </location>
</feature>
<feature type="region of interest" description="Disordered" evidence="1">
    <location>
        <begin position="959"/>
        <end position="982"/>
    </location>
</feature>
<feature type="region of interest" description="Disordered" evidence="1">
    <location>
        <begin position="1033"/>
        <end position="1059"/>
    </location>
</feature>
<name>A0AAV6VYW4_9ARAC</name>
<proteinExistence type="predicted"/>
<dbReference type="GO" id="GO:0033314">
    <property type="term" value="P:mitotic DNA replication checkpoint signaling"/>
    <property type="evidence" value="ECO:0007669"/>
    <property type="project" value="InterPro"/>
</dbReference>
<evidence type="ECO:0000259" key="2">
    <source>
        <dbReference type="Pfam" id="PF21854"/>
    </source>
</evidence>
<dbReference type="GO" id="GO:0005634">
    <property type="term" value="C:nucleus"/>
    <property type="evidence" value="ECO:0007669"/>
    <property type="project" value="InterPro"/>
</dbReference>
<dbReference type="InterPro" id="IPR026153">
    <property type="entry name" value="Treslin"/>
</dbReference>
<dbReference type="Pfam" id="PF21854">
    <property type="entry name" value="Treslin_N"/>
    <property type="match status" value="1"/>
</dbReference>
<evidence type="ECO:0000256" key="1">
    <source>
        <dbReference type="SAM" id="MobiDB-lite"/>
    </source>
</evidence>
<dbReference type="Pfam" id="PF21855">
    <property type="entry name" value="Treslin_STD"/>
    <property type="match status" value="1"/>
</dbReference>
<evidence type="ECO:0000259" key="3">
    <source>
        <dbReference type="Pfam" id="PF21855"/>
    </source>
</evidence>
<dbReference type="InterPro" id="IPR053919">
    <property type="entry name" value="Treslin_N"/>
</dbReference>
<dbReference type="GO" id="GO:0007095">
    <property type="term" value="P:mitotic G2 DNA damage checkpoint signaling"/>
    <property type="evidence" value="ECO:0007669"/>
    <property type="project" value="TreeGrafter"/>
</dbReference>
<feature type="compositionally biased region" description="Basic and acidic residues" evidence="1">
    <location>
        <begin position="853"/>
        <end position="863"/>
    </location>
</feature>